<dbReference type="EMBL" id="LR746265">
    <property type="protein sequence ID" value="CAA7391713.1"/>
    <property type="molecule type" value="Genomic_DNA"/>
</dbReference>
<evidence type="ECO:0000313" key="4">
    <source>
        <dbReference type="Proteomes" id="UP000663760"/>
    </source>
</evidence>
<dbReference type="PANTHER" id="PTHR48183:SF1">
    <property type="entry name" value="PROTEIN, PUTATIVE-RELATED"/>
    <property type="match status" value="1"/>
</dbReference>
<reference evidence="2" key="1">
    <citation type="submission" date="2019-12" db="EMBL/GenBank/DDBJ databases">
        <authorList>
            <person name="Scholz U."/>
            <person name="Mascher M."/>
            <person name="Fiebig A."/>
        </authorList>
    </citation>
    <scope>NUCLEOTIDE SEQUENCE</scope>
</reference>
<sequence>MEAAKLLKDRKFWFASFLVVWAAALQGHMMWMRNQDAFKEKFRDLSDQAKKSDE</sequence>
<proteinExistence type="predicted"/>
<keyword evidence="4" id="KW-1185">Reference proteome</keyword>
<evidence type="ECO:0000256" key="1">
    <source>
        <dbReference type="SAM" id="Phobius"/>
    </source>
</evidence>
<dbReference type="PANTHER" id="PTHR48183">
    <property type="entry name" value="PROTEIN, PUTATIVE-RELATED"/>
    <property type="match status" value="1"/>
</dbReference>
<keyword evidence="1" id="KW-1133">Transmembrane helix</keyword>
<dbReference type="EMBL" id="LR743589">
    <property type="protein sequence ID" value="CAA2616548.1"/>
    <property type="molecule type" value="Genomic_DNA"/>
</dbReference>
<accession>A0A7I8IEK6</accession>
<dbReference type="OrthoDB" id="724715at2759"/>
<dbReference type="AlphaFoldDB" id="A0A7I8IEK6"/>
<protein>
    <submittedName>
        <fullName evidence="2">Uncharacterized protein</fullName>
    </submittedName>
</protein>
<evidence type="ECO:0000313" key="2">
    <source>
        <dbReference type="EMBL" id="CAA2616548.1"/>
    </source>
</evidence>
<dbReference type="Proteomes" id="UP000663760">
    <property type="component" value="Chromosome 2"/>
</dbReference>
<keyword evidence="1" id="KW-0812">Transmembrane</keyword>
<name>A0A7I8IEK6_SPIIN</name>
<gene>
    <name evidence="2" type="ORF">SI7747_02002767</name>
    <name evidence="3" type="ORF">SI8410_02002964</name>
</gene>
<keyword evidence="1" id="KW-0472">Membrane</keyword>
<evidence type="ECO:0000313" key="3">
    <source>
        <dbReference type="EMBL" id="CAA7391713.1"/>
    </source>
</evidence>
<organism evidence="2">
    <name type="scientific">Spirodela intermedia</name>
    <name type="common">Intermediate duckweed</name>
    <dbReference type="NCBI Taxonomy" id="51605"/>
    <lineage>
        <taxon>Eukaryota</taxon>
        <taxon>Viridiplantae</taxon>
        <taxon>Streptophyta</taxon>
        <taxon>Embryophyta</taxon>
        <taxon>Tracheophyta</taxon>
        <taxon>Spermatophyta</taxon>
        <taxon>Magnoliopsida</taxon>
        <taxon>Liliopsida</taxon>
        <taxon>Araceae</taxon>
        <taxon>Lemnoideae</taxon>
        <taxon>Spirodela</taxon>
    </lineage>
</organism>
<feature type="transmembrane region" description="Helical" evidence="1">
    <location>
        <begin position="12"/>
        <end position="31"/>
    </location>
</feature>